<dbReference type="EMBL" id="JACCJC010000034">
    <property type="protein sequence ID" value="KAF6233849.1"/>
    <property type="molecule type" value="Genomic_DNA"/>
</dbReference>
<organism evidence="1 2">
    <name type="scientific">Letharia columbiana</name>
    <dbReference type="NCBI Taxonomy" id="112416"/>
    <lineage>
        <taxon>Eukaryota</taxon>
        <taxon>Fungi</taxon>
        <taxon>Dikarya</taxon>
        <taxon>Ascomycota</taxon>
        <taxon>Pezizomycotina</taxon>
        <taxon>Lecanoromycetes</taxon>
        <taxon>OSLEUM clade</taxon>
        <taxon>Lecanoromycetidae</taxon>
        <taxon>Lecanorales</taxon>
        <taxon>Lecanorineae</taxon>
        <taxon>Parmeliaceae</taxon>
        <taxon>Letharia</taxon>
    </lineage>
</organism>
<comment type="caution">
    <text evidence="1">The sequence shown here is derived from an EMBL/GenBank/DDBJ whole genome shotgun (WGS) entry which is preliminary data.</text>
</comment>
<gene>
    <name evidence="1" type="ORF">HO173_008061</name>
</gene>
<evidence type="ECO:0000313" key="2">
    <source>
        <dbReference type="Proteomes" id="UP000578531"/>
    </source>
</evidence>
<reference evidence="1 2" key="1">
    <citation type="journal article" date="2020" name="Genomics">
        <title>Complete, high-quality genomes from long-read metagenomic sequencing of two wolf lichen thalli reveals enigmatic genome architecture.</title>
        <authorList>
            <person name="McKenzie S.K."/>
            <person name="Walston R.F."/>
            <person name="Allen J.L."/>
        </authorList>
    </citation>
    <scope>NUCLEOTIDE SEQUENCE [LARGE SCALE GENOMIC DNA]</scope>
    <source>
        <strain evidence="1">WasteWater2</strain>
    </source>
</reference>
<protein>
    <submittedName>
        <fullName evidence="1">Uncharacterized protein</fullName>
    </submittedName>
</protein>
<dbReference type="AlphaFoldDB" id="A0A8H6FSD2"/>
<dbReference type="RefSeq" id="XP_037163258.1">
    <property type="nucleotide sequence ID" value="XM_037309961.1"/>
</dbReference>
<evidence type="ECO:0000313" key="1">
    <source>
        <dbReference type="EMBL" id="KAF6233849.1"/>
    </source>
</evidence>
<proteinExistence type="predicted"/>
<keyword evidence="2" id="KW-1185">Reference proteome</keyword>
<sequence>MDTSRPLECLAYASERSTRFTKRDQDKHIVFLDDVIAVQSQLEYTSLNISHLMDHYRLIRPQYHEHNSSAARALEVLVQEAKRILPVAP</sequence>
<accession>A0A8H6FSD2</accession>
<dbReference type="Proteomes" id="UP000578531">
    <property type="component" value="Unassembled WGS sequence"/>
</dbReference>
<name>A0A8H6FSD2_9LECA</name>
<dbReference type="GeneID" id="59289717"/>